<comment type="catalytic activity">
    <reaction evidence="1 9 11">
        <text>1-(5-phospho-beta-D-ribosyl)-5-[(5-phospho-beta-D-ribosylamino)methylideneamino]imidazole-4-carboxamide = 5-[(5-phospho-1-deoxy-D-ribulos-1-ylimino)methylamino]-1-(5-phospho-beta-D-ribosyl)imidazole-4-carboxamide</text>
        <dbReference type="Rhea" id="RHEA:15469"/>
        <dbReference type="ChEBI" id="CHEBI:58435"/>
        <dbReference type="ChEBI" id="CHEBI:58525"/>
        <dbReference type="EC" id="5.3.1.16"/>
    </reaction>
</comment>
<evidence type="ECO:0000256" key="10">
    <source>
        <dbReference type="RuleBase" id="RU003657"/>
    </source>
</evidence>
<keyword evidence="6 9" id="KW-0028">Amino-acid biosynthesis</keyword>
<dbReference type="GO" id="GO:0003949">
    <property type="term" value="F:1-(5-phosphoribosyl)-5-[(5-phosphoribosylamino)methylideneamino]imidazole-4-carboxamide isomerase activity"/>
    <property type="evidence" value="ECO:0007669"/>
    <property type="project" value="UniProtKB-UniRule"/>
</dbReference>
<dbReference type="InterPro" id="IPR006063">
    <property type="entry name" value="HisA_bact_arch"/>
</dbReference>
<dbReference type="InterPro" id="IPR044524">
    <property type="entry name" value="Isoase_HisA-like"/>
</dbReference>
<gene>
    <name evidence="9" type="primary">hisA</name>
    <name evidence="12" type="ORF">FRUB_03473</name>
</gene>
<dbReference type="CDD" id="cd04732">
    <property type="entry name" value="HisA"/>
    <property type="match status" value="1"/>
</dbReference>
<dbReference type="EMBL" id="NIDE01000004">
    <property type="protein sequence ID" value="OWK43874.1"/>
    <property type="molecule type" value="Genomic_DNA"/>
</dbReference>
<evidence type="ECO:0000256" key="8">
    <source>
        <dbReference type="ARBA" id="ARBA00023235"/>
    </source>
</evidence>
<evidence type="ECO:0000313" key="12">
    <source>
        <dbReference type="EMBL" id="OWK43874.1"/>
    </source>
</evidence>
<dbReference type="GO" id="GO:0005737">
    <property type="term" value="C:cytoplasm"/>
    <property type="evidence" value="ECO:0007669"/>
    <property type="project" value="UniProtKB-SubCell"/>
</dbReference>
<evidence type="ECO:0000256" key="3">
    <source>
        <dbReference type="ARBA" id="ARBA00005133"/>
    </source>
</evidence>
<dbReference type="HAMAP" id="MF_01014">
    <property type="entry name" value="HisA"/>
    <property type="match status" value="1"/>
</dbReference>
<comment type="similarity">
    <text evidence="4 9 10">Belongs to the HisA/HisF family.</text>
</comment>
<evidence type="ECO:0000256" key="11">
    <source>
        <dbReference type="RuleBase" id="RU003658"/>
    </source>
</evidence>
<comment type="subcellular location">
    <subcellularLocation>
        <location evidence="2 9 11">Cytoplasm</location>
    </subcellularLocation>
</comment>
<name>A0A225DWD6_9BACT</name>
<evidence type="ECO:0000256" key="4">
    <source>
        <dbReference type="ARBA" id="ARBA00009667"/>
    </source>
</evidence>
<protein>
    <recommendedName>
        <fullName evidence="9 11">1-(5-phosphoribosyl)-5-[(5-phosphoribosylamino)methylideneamino] imidazole-4-carboxamide isomerase</fullName>
        <ecNumber evidence="9 11">5.3.1.16</ecNumber>
    </recommendedName>
    <alternativeName>
        <fullName evidence="9">Phosphoribosylformimino-5-aminoimidazole carboxamide ribotide isomerase</fullName>
    </alternativeName>
</protein>
<comment type="caution">
    <text evidence="12">The sequence shown here is derived from an EMBL/GenBank/DDBJ whole genome shotgun (WGS) entry which is preliminary data.</text>
</comment>
<dbReference type="GO" id="GO:0000105">
    <property type="term" value="P:L-histidine biosynthetic process"/>
    <property type="evidence" value="ECO:0007669"/>
    <property type="project" value="UniProtKB-UniRule"/>
</dbReference>
<dbReference type="AlphaFoldDB" id="A0A225DWD6"/>
<evidence type="ECO:0000256" key="9">
    <source>
        <dbReference type="HAMAP-Rule" id="MF_01014"/>
    </source>
</evidence>
<dbReference type="PANTHER" id="PTHR43090">
    <property type="entry name" value="1-(5-PHOSPHORIBOSYL)-5-[(5-PHOSPHORIBOSYLAMINO)METHYLIDENEAMINO] IMIDAZOLE-4-CARBOXAMIDE ISOMERASE"/>
    <property type="match status" value="1"/>
</dbReference>
<feature type="active site" description="Proton acceptor" evidence="9">
    <location>
        <position position="20"/>
    </location>
</feature>
<dbReference type="PANTHER" id="PTHR43090:SF2">
    <property type="entry name" value="1-(5-PHOSPHORIBOSYL)-5-[(5-PHOSPHORIBOSYLAMINO)METHYLIDENEAMINO] IMIDAZOLE-4-CARBOXAMIDE ISOMERASE"/>
    <property type="match status" value="1"/>
</dbReference>
<feature type="active site" description="Proton donor" evidence="9">
    <location>
        <position position="141"/>
    </location>
</feature>
<dbReference type="Proteomes" id="UP000214646">
    <property type="component" value="Unassembled WGS sequence"/>
</dbReference>
<keyword evidence="8 9" id="KW-0413">Isomerase</keyword>
<evidence type="ECO:0000256" key="6">
    <source>
        <dbReference type="ARBA" id="ARBA00022605"/>
    </source>
</evidence>
<accession>A0A225DWD6</accession>
<evidence type="ECO:0000256" key="1">
    <source>
        <dbReference type="ARBA" id="ARBA00000901"/>
    </source>
</evidence>
<evidence type="ECO:0000256" key="5">
    <source>
        <dbReference type="ARBA" id="ARBA00022490"/>
    </source>
</evidence>
<dbReference type="Pfam" id="PF00977">
    <property type="entry name" value="His_biosynth"/>
    <property type="match status" value="1"/>
</dbReference>
<dbReference type="EC" id="5.3.1.16" evidence="9 11"/>
<organism evidence="12 13">
    <name type="scientific">Fimbriiglobus ruber</name>
    <dbReference type="NCBI Taxonomy" id="1908690"/>
    <lineage>
        <taxon>Bacteria</taxon>
        <taxon>Pseudomonadati</taxon>
        <taxon>Planctomycetota</taxon>
        <taxon>Planctomycetia</taxon>
        <taxon>Gemmatales</taxon>
        <taxon>Gemmataceae</taxon>
        <taxon>Fimbriiglobus</taxon>
    </lineage>
</organism>
<dbReference type="Gene3D" id="3.20.20.70">
    <property type="entry name" value="Aldolase class I"/>
    <property type="match status" value="1"/>
</dbReference>
<reference evidence="13" key="1">
    <citation type="submission" date="2017-06" db="EMBL/GenBank/DDBJ databases">
        <title>Genome analysis of Fimbriiglobus ruber SP5, the first member of the order Planctomycetales with confirmed chitinolytic capability.</title>
        <authorList>
            <person name="Ravin N.V."/>
            <person name="Rakitin A.L."/>
            <person name="Ivanova A.A."/>
            <person name="Beletsky A.V."/>
            <person name="Kulichevskaya I.S."/>
            <person name="Mardanov A.V."/>
            <person name="Dedysh S.N."/>
        </authorList>
    </citation>
    <scope>NUCLEOTIDE SEQUENCE [LARGE SCALE GENOMIC DNA]</scope>
    <source>
        <strain evidence="13">SP5</strain>
    </source>
</reference>
<dbReference type="InterPro" id="IPR011060">
    <property type="entry name" value="RibuloseP-bd_barrel"/>
</dbReference>
<evidence type="ECO:0000313" key="13">
    <source>
        <dbReference type="Proteomes" id="UP000214646"/>
    </source>
</evidence>
<evidence type="ECO:0000256" key="2">
    <source>
        <dbReference type="ARBA" id="ARBA00004496"/>
    </source>
</evidence>
<proteinExistence type="inferred from homology"/>
<keyword evidence="7 9" id="KW-0368">Histidine biosynthesis</keyword>
<dbReference type="SUPFAM" id="SSF51366">
    <property type="entry name" value="Ribulose-phoshate binding barrel"/>
    <property type="match status" value="1"/>
</dbReference>
<comment type="pathway">
    <text evidence="3 9 11">Amino-acid biosynthesis; L-histidine biosynthesis; L-histidine from 5-phospho-alpha-D-ribose 1-diphosphate: step 4/9.</text>
</comment>
<dbReference type="GO" id="GO:0000162">
    <property type="term" value="P:L-tryptophan biosynthetic process"/>
    <property type="evidence" value="ECO:0007669"/>
    <property type="project" value="TreeGrafter"/>
</dbReference>
<dbReference type="InterPro" id="IPR023016">
    <property type="entry name" value="HisA/PriA"/>
</dbReference>
<sequence>MASFLGPRPDRVMIIYPAIDLLGGRCVRLVQGDYARETVFSDDPAAVGARWVAEGADRLHLVDLDGAKVGRPINGAVVRRIVETAGVPCQLGGGIRSDADLAEVFGWGVRWAVLGTRALQDPAWVRRAAEQYPGRVVLGVDARDGFVATDGWLNTSTTKAADLAKMVEDAPLAAVVYTDIARDGMMSGPNYDALAAMRAATRLPVIASGGVSDHAQVQKLVDAGTYACIIGRALYEGQIRLPEALAQVRTAGGA</sequence>
<keyword evidence="13" id="KW-1185">Reference proteome</keyword>
<dbReference type="UniPathway" id="UPA00031">
    <property type="reaction ID" value="UER00009"/>
</dbReference>
<evidence type="ECO:0000256" key="7">
    <source>
        <dbReference type="ARBA" id="ARBA00023102"/>
    </source>
</evidence>
<dbReference type="NCBIfam" id="TIGR00007">
    <property type="entry name" value="1-(5-phosphoribosyl)-5-[(5-phosphoribosylamino)methylideneamino]imidazole-4-carboxamide isomerase"/>
    <property type="match status" value="1"/>
</dbReference>
<keyword evidence="5 9" id="KW-0963">Cytoplasm</keyword>
<dbReference type="InterPro" id="IPR013785">
    <property type="entry name" value="Aldolase_TIM"/>
</dbReference>
<dbReference type="InterPro" id="IPR006062">
    <property type="entry name" value="His_biosynth"/>
</dbReference>
<dbReference type="FunFam" id="3.20.20.70:FF:000009">
    <property type="entry name" value="1-(5-phosphoribosyl)-5-[(5-phosphoribosylamino)methylideneamino] imidazole-4-carboxamide isomerase"/>
    <property type="match status" value="1"/>
</dbReference>